<sequence length="279" mass="29735">TLGHEFAGVVDDIGSKVTKFNKGDRVVINPTVSNREKEENIDLYDGYSFIGLGSDGGFAEFTNAPEENVYKLPDNVSDKEGALVEPTAVAVQAIKEGEVLFGDTVAIFGAGPIGLLTTIAAKAAGASKIFVFDLSEERLNKAKSVGATHTINSGESNPSDIISKYTDNGVDVAFEVAGVAPTLKSAIDVTKARGIVVIVSIFGHPIEWNPMQLTNTGVKLTSTIAYTPTTFQQTIDLINEGNLKVKDVVTDEIELNDIVESGFEQLVNDKSQAKILVKL</sequence>
<protein>
    <submittedName>
        <fullName evidence="10">Butanediol dehydrogenase</fullName>
    </submittedName>
</protein>
<evidence type="ECO:0000313" key="10">
    <source>
        <dbReference type="EMBL" id="PTF65907.1"/>
    </source>
</evidence>
<evidence type="ECO:0000259" key="8">
    <source>
        <dbReference type="Pfam" id="PF00107"/>
    </source>
</evidence>
<evidence type="ECO:0000313" key="11">
    <source>
        <dbReference type="Proteomes" id="UP000241208"/>
    </source>
</evidence>
<dbReference type="InterPro" id="IPR013149">
    <property type="entry name" value="ADH-like_C"/>
</dbReference>
<dbReference type="InterPro" id="IPR013154">
    <property type="entry name" value="ADH-like_N"/>
</dbReference>
<keyword evidence="5" id="KW-0560">Oxidoreductase</keyword>
<feature type="non-terminal residue" evidence="10">
    <location>
        <position position="1"/>
    </location>
</feature>
<dbReference type="InterPro" id="IPR011032">
    <property type="entry name" value="GroES-like_sf"/>
</dbReference>
<organism evidence="10 11">
    <name type="scientific">Staphylococcus cohnii</name>
    <dbReference type="NCBI Taxonomy" id="29382"/>
    <lineage>
        <taxon>Bacteria</taxon>
        <taxon>Bacillati</taxon>
        <taxon>Bacillota</taxon>
        <taxon>Bacilli</taxon>
        <taxon>Bacillales</taxon>
        <taxon>Staphylococcaceae</taxon>
        <taxon>Staphylococcus</taxon>
        <taxon>Staphylococcus cohnii species complex</taxon>
    </lineage>
</organism>
<dbReference type="PROSITE" id="PS00059">
    <property type="entry name" value="ADH_ZINC"/>
    <property type="match status" value="1"/>
</dbReference>
<dbReference type="SUPFAM" id="SSF51735">
    <property type="entry name" value="NAD(P)-binding Rossmann-fold domains"/>
    <property type="match status" value="1"/>
</dbReference>
<dbReference type="FunFam" id="3.40.50.720:FF:000068">
    <property type="entry name" value="Sorbitol dehydrogenase"/>
    <property type="match status" value="1"/>
</dbReference>
<gene>
    <name evidence="10" type="ORF">BUY34_08860</name>
</gene>
<dbReference type="RefSeq" id="WP_107523570.1">
    <property type="nucleotide sequence ID" value="NZ_PYZR01000101.1"/>
</dbReference>
<dbReference type="PANTHER" id="PTHR43161">
    <property type="entry name" value="SORBITOL DEHYDROGENASE"/>
    <property type="match status" value="1"/>
</dbReference>
<keyword evidence="3 7" id="KW-0479">Metal-binding</keyword>
<name>A0A2T4LRC9_9STAP</name>
<comment type="cofactor">
    <cofactor evidence="1 7">
        <name>Zn(2+)</name>
        <dbReference type="ChEBI" id="CHEBI:29105"/>
    </cofactor>
</comment>
<dbReference type="GO" id="GO:0034079">
    <property type="term" value="P:butanediol biosynthetic process"/>
    <property type="evidence" value="ECO:0007669"/>
    <property type="project" value="TreeGrafter"/>
</dbReference>
<dbReference type="GO" id="GO:0008270">
    <property type="term" value="F:zinc ion binding"/>
    <property type="evidence" value="ECO:0007669"/>
    <property type="project" value="InterPro"/>
</dbReference>
<dbReference type="InterPro" id="IPR002328">
    <property type="entry name" value="ADH_Zn_CS"/>
</dbReference>
<dbReference type="SUPFAM" id="SSF50129">
    <property type="entry name" value="GroES-like"/>
    <property type="match status" value="1"/>
</dbReference>
<dbReference type="AlphaFoldDB" id="A0A2T4LRC9"/>
<dbReference type="InterPro" id="IPR036291">
    <property type="entry name" value="NAD(P)-bd_dom_sf"/>
</dbReference>
<dbReference type="Proteomes" id="UP000241208">
    <property type="component" value="Unassembled WGS sequence"/>
</dbReference>
<comment type="caution">
    <text evidence="10">The sequence shown here is derived from an EMBL/GenBank/DDBJ whole genome shotgun (WGS) entry which is preliminary data.</text>
</comment>
<dbReference type="Pfam" id="PF00107">
    <property type="entry name" value="ADH_zinc_N"/>
    <property type="match status" value="1"/>
</dbReference>
<evidence type="ECO:0000256" key="1">
    <source>
        <dbReference type="ARBA" id="ARBA00001947"/>
    </source>
</evidence>
<evidence type="ECO:0000256" key="4">
    <source>
        <dbReference type="ARBA" id="ARBA00022833"/>
    </source>
</evidence>
<dbReference type="GO" id="GO:0000721">
    <property type="term" value="F:(R,R)-butanediol dehydrogenase activity"/>
    <property type="evidence" value="ECO:0007669"/>
    <property type="project" value="TreeGrafter"/>
</dbReference>
<dbReference type="Gene3D" id="3.40.50.720">
    <property type="entry name" value="NAD(P)-binding Rossmann-like Domain"/>
    <property type="match status" value="1"/>
</dbReference>
<keyword evidence="6" id="KW-0520">NAD</keyword>
<feature type="domain" description="Alcohol dehydrogenase-like C-terminal" evidence="8">
    <location>
        <begin position="112"/>
        <end position="239"/>
    </location>
</feature>
<evidence type="ECO:0000256" key="7">
    <source>
        <dbReference type="RuleBase" id="RU361277"/>
    </source>
</evidence>
<proteinExistence type="inferred from homology"/>
<dbReference type="EMBL" id="PYZR01000101">
    <property type="protein sequence ID" value="PTF65907.1"/>
    <property type="molecule type" value="Genomic_DNA"/>
</dbReference>
<evidence type="ECO:0000256" key="6">
    <source>
        <dbReference type="ARBA" id="ARBA00023027"/>
    </source>
</evidence>
<dbReference type="Pfam" id="PF08240">
    <property type="entry name" value="ADH_N"/>
    <property type="match status" value="1"/>
</dbReference>
<feature type="domain" description="Alcohol dehydrogenase-like N-terminal" evidence="9">
    <location>
        <begin position="1"/>
        <end position="74"/>
    </location>
</feature>
<dbReference type="PANTHER" id="PTHR43161:SF23">
    <property type="entry name" value="(R,R)-BUTANEDIOL DEHYDROGENASE-RELATED"/>
    <property type="match status" value="1"/>
</dbReference>
<dbReference type="GO" id="GO:0005737">
    <property type="term" value="C:cytoplasm"/>
    <property type="evidence" value="ECO:0007669"/>
    <property type="project" value="TreeGrafter"/>
</dbReference>
<keyword evidence="4 7" id="KW-0862">Zinc</keyword>
<evidence type="ECO:0000256" key="2">
    <source>
        <dbReference type="ARBA" id="ARBA00008072"/>
    </source>
</evidence>
<evidence type="ECO:0000256" key="5">
    <source>
        <dbReference type="ARBA" id="ARBA00023002"/>
    </source>
</evidence>
<reference evidence="10 11" key="1">
    <citation type="journal article" date="2016" name="Front. Microbiol.">
        <title>Comprehensive Phylogenetic Analysis of Bovine Non-aureus Staphylococci Species Based on Whole-Genome Sequencing.</title>
        <authorList>
            <person name="Naushad S."/>
            <person name="Barkema H.W."/>
            <person name="Luby C."/>
            <person name="Condas L.A."/>
            <person name="Nobrega D.B."/>
            <person name="Carson D.A."/>
            <person name="De Buck J."/>
        </authorList>
    </citation>
    <scope>NUCLEOTIDE SEQUENCE [LARGE SCALE GENOMIC DNA]</scope>
    <source>
        <strain evidence="10 11">SNUC 3829</strain>
    </source>
</reference>
<dbReference type="Gene3D" id="3.90.180.10">
    <property type="entry name" value="Medium-chain alcohol dehydrogenases, catalytic domain"/>
    <property type="match status" value="1"/>
</dbReference>
<comment type="similarity">
    <text evidence="2 7">Belongs to the zinc-containing alcohol dehydrogenase family.</text>
</comment>
<evidence type="ECO:0000259" key="9">
    <source>
        <dbReference type="Pfam" id="PF08240"/>
    </source>
</evidence>
<evidence type="ECO:0000256" key="3">
    <source>
        <dbReference type="ARBA" id="ARBA00022723"/>
    </source>
</evidence>
<accession>A0A2T4LRC9</accession>